<proteinExistence type="predicted"/>
<dbReference type="AlphaFoldDB" id="A0A8B8J6S3"/>
<dbReference type="InterPro" id="IPR012340">
    <property type="entry name" value="NA-bd_OB-fold"/>
</dbReference>
<reference evidence="1" key="1">
    <citation type="journal article" date="2019" name="Nat. Commun.">
        <title>Genome-wide association mapping of date palm fruit traits.</title>
        <authorList>
            <person name="Hazzouri K.M."/>
            <person name="Gros-Balthazard M."/>
            <person name="Flowers J.M."/>
            <person name="Copetti D."/>
            <person name="Lemansour A."/>
            <person name="Lebrun M."/>
            <person name="Masmoudi K."/>
            <person name="Ferrand S."/>
            <person name="Dhar M.I."/>
            <person name="Fresquez Z.A."/>
            <person name="Rosas U."/>
            <person name="Zhang J."/>
            <person name="Talag J."/>
            <person name="Lee S."/>
            <person name="Kudrna D."/>
            <person name="Powell R.F."/>
            <person name="Leitch I.J."/>
            <person name="Krueger R.R."/>
            <person name="Wing R.A."/>
            <person name="Amiri K.M.A."/>
            <person name="Purugganan M.D."/>
        </authorList>
    </citation>
    <scope>NUCLEOTIDE SEQUENCE [LARGE SCALE GENOMIC DNA]</scope>
    <source>
        <strain evidence="1">cv. Khalas</strain>
    </source>
</reference>
<dbReference type="PANTHER" id="PTHR33962">
    <property type="entry name" value="RECQ-MEDIATED GENOME INSTABILITY PROTEIN 2 RMI2"/>
    <property type="match status" value="1"/>
</dbReference>
<protein>
    <submittedName>
        <fullName evidence="2">Uncharacterized protein LOC103710189 isoform X3</fullName>
    </submittedName>
</protein>
<dbReference type="Proteomes" id="UP000228380">
    <property type="component" value="Chromosome 16"/>
</dbReference>
<keyword evidence="1" id="KW-1185">Reference proteome</keyword>
<sequence length="136" mass="14983">MDYSLAALKLLCCQLKDARPTTSSPSAMTLYGILFQRAWLQGVLVSGCEEGRFVLDDGSDVIELGMCSESGSQEWKTGMYVMVVGHFVAAPAQSGGLPLIKVVHKIVDLSGYPDREAMWHFEVIEAYKLFYVPSVE</sequence>
<dbReference type="GO" id="GO:0016607">
    <property type="term" value="C:nuclear speck"/>
    <property type="evidence" value="ECO:0007669"/>
    <property type="project" value="TreeGrafter"/>
</dbReference>
<evidence type="ECO:0000313" key="1">
    <source>
        <dbReference type="Proteomes" id="UP000228380"/>
    </source>
</evidence>
<evidence type="ECO:0000313" key="2">
    <source>
        <dbReference type="RefSeq" id="XP_026661661.1"/>
    </source>
</evidence>
<organism evidence="1 2">
    <name type="scientific">Phoenix dactylifera</name>
    <name type="common">Date palm</name>
    <dbReference type="NCBI Taxonomy" id="42345"/>
    <lineage>
        <taxon>Eukaryota</taxon>
        <taxon>Viridiplantae</taxon>
        <taxon>Streptophyta</taxon>
        <taxon>Embryophyta</taxon>
        <taxon>Tracheophyta</taxon>
        <taxon>Spermatophyta</taxon>
        <taxon>Magnoliopsida</taxon>
        <taxon>Liliopsida</taxon>
        <taxon>Arecaceae</taxon>
        <taxon>Coryphoideae</taxon>
        <taxon>Phoeniceae</taxon>
        <taxon>Phoenix</taxon>
    </lineage>
</organism>
<dbReference type="Pfam" id="PF16100">
    <property type="entry name" value="RMI2"/>
    <property type="match status" value="1"/>
</dbReference>
<gene>
    <name evidence="2" type="primary">LOC103710189</name>
</gene>
<dbReference type="Gene3D" id="2.40.50.140">
    <property type="entry name" value="Nucleic acid-binding proteins"/>
    <property type="match status" value="1"/>
</dbReference>
<name>A0A8B8J6S3_PHODC</name>
<dbReference type="GO" id="GO:0043007">
    <property type="term" value="P:maintenance of rDNA"/>
    <property type="evidence" value="ECO:0007669"/>
    <property type="project" value="TreeGrafter"/>
</dbReference>
<dbReference type="GO" id="GO:0006281">
    <property type="term" value="P:DNA repair"/>
    <property type="evidence" value="ECO:0007669"/>
    <property type="project" value="TreeGrafter"/>
</dbReference>
<accession>A0A8B8J6S3</accession>
<dbReference type="InterPro" id="IPR032245">
    <property type="entry name" value="RMI2"/>
</dbReference>
<dbReference type="GO" id="GO:0033045">
    <property type="term" value="P:regulation of sister chromatid segregation"/>
    <property type="evidence" value="ECO:0007669"/>
    <property type="project" value="TreeGrafter"/>
</dbReference>
<dbReference type="RefSeq" id="XP_026661661.1">
    <property type="nucleotide sequence ID" value="XM_026805860.2"/>
</dbReference>
<dbReference type="PANTHER" id="PTHR33962:SF1">
    <property type="entry name" value="RECQ-MEDIATED GENOME INSTABILITY PROTEIN 2"/>
    <property type="match status" value="1"/>
</dbReference>
<dbReference type="GeneID" id="103710189"/>
<dbReference type="GO" id="GO:2000042">
    <property type="term" value="P:negative regulation of double-strand break repair via homologous recombination"/>
    <property type="evidence" value="ECO:0007669"/>
    <property type="project" value="TreeGrafter"/>
</dbReference>
<reference evidence="2" key="2">
    <citation type="submission" date="2025-08" db="UniProtKB">
        <authorList>
            <consortium name="RefSeq"/>
        </authorList>
    </citation>
    <scope>IDENTIFICATION</scope>
    <source>
        <tissue evidence="2">Young leaves</tissue>
    </source>
</reference>
<dbReference type="GO" id="GO:0005829">
    <property type="term" value="C:cytosol"/>
    <property type="evidence" value="ECO:0007669"/>
    <property type="project" value="TreeGrafter"/>
</dbReference>